<comment type="caution">
    <text evidence="1">The sequence shown here is derived from an EMBL/GenBank/DDBJ whole genome shotgun (WGS) entry which is preliminary data.</text>
</comment>
<protein>
    <submittedName>
        <fullName evidence="1">Uncharacterized protein</fullName>
    </submittedName>
</protein>
<sequence length="86" mass="9734">LATGARLRAIKIRAIKNINKSKGSKMPETITEQELRDMPLHDTKELTRHIKIVKVVGGWIYWNEVPRLNAVAGVFVPCKESQQSKP</sequence>
<reference evidence="1" key="1">
    <citation type="journal article" date="2014" name="Front. Microbiol.">
        <title>High frequency of phylogenetically diverse reductive dehalogenase-homologous genes in deep subseafloor sedimentary metagenomes.</title>
        <authorList>
            <person name="Kawai M."/>
            <person name="Futagami T."/>
            <person name="Toyoda A."/>
            <person name="Takaki Y."/>
            <person name="Nishi S."/>
            <person name="Hori S."/>
            <person name="Arai W."/>
            <person name="Tsubouchi T."/>
            <person name="Morono Y."/>
            <person name="Uchiyama I."/>
            <person name="Ito T."/>
            <person name="Fujiyama A."/>
            <person name="Inagaki F."/>
            <person name="Takami H."/>
        </authorList>
    </citation>
    <scope>NUCLEOTIDE SEQUENCE</scope>
    <source>
        <strain evidence="1">Expedition CK06-06</strain>
    </source>
</reference>
<accession>X1M5S8</accession>
<name>X1M5S8_9ZZZZ</name>
<dbReference type="EMBL" id="BARV01010257">
    <property type="protein sequence ID" value="GAI10010.1"/>
    <property type="molecule type" value="Genomic_DNA"/>
</dbReference>
<feature type="non-terminal residue" evidence="1">
    <location>
        <position position="1"/>
    </location>
</feature>
<evidence type="ECO:0000313" key="1">
    <source>
        <dbReference type="EMBL" id="GAI10010.1"/>
    </source>
</evidence>
<organism evidence="1">
    <name type="scientific">marine sediment metagenome</name>
    <dbReference type="NCBI Taxonomy" id="412755"/>
    <lineage>
        <taxon>unclassified sequences</taxon>
        <taxon>metagenomes</taxon>
        <taxon>ecological metagenomes</taxon>
    </lineage>
</organism>
<proteinExistence type="predicted"/>
<gene>
    <name evidence="1" type="ORF">S06H3_19922</name>
</gene>
<dbReference type="AlphaFoldDB" id="X1M5S8"/>